<dbReference type="InterPro" id="IPR003593">
    <property type="entry name" value="AAA+_ATPase"/>
</dbReference>
<evidence type="ECO:0000256" key="1">
    <source>
        <dbReference type="ARBA" id="ARBA00008675"/>
    </source>
</evidence>
<dbReference type="Gene3D" id="1.10.8.60">
    <property type="match status" value="1"/>
</dbReference>
<feature type="coiled-coil region" evidence="8">
    <location>
        <begin position="413"/>
        <end position="440"/>
    </location>
</feature>
<dbReference type="GO" id="GO:0016887">
    <property type="term" value="F:ATP hydrolysis activity"/>
    <property type="evidence" value="ECO:0007669"/>
    <property type="project" value="InterPro"/>
</dbReference>
<dbReference type="InterPro" id="IPR041546">
    <property type="entry name" value="ClpA/ClpB_AAA_lid"/>
</dbReference>
<feature type="coiled-coil region" evidence="8">
    <location>
        <begin position="470"/>
        <end position="500"/>
    </location>
</feature>
<dbReference type="PRINTS" id="PR00300">
    <property type="entry name" value="CLPPROTEASEA"/>
</dbReference>
<sequence>MVDPNKFTVKASEALAQAQELAKENGHSQITPLHLAVVLFENPEGLAKQAVLKVASTPDETWLSILRTLRRRLVRLPSVSPAPDEVSISPDFKKLLTNAQKIQKKNEDSYVGVDTLLLAVLQDKTVAECLSEAGLSASQLARAVEELRGSAKVDSPTAEDNFQALLKYGTDLTANAARLDPVVGRDEEIRRVIRILCRRIKNNPVLIGEPGVGKTAIVEGLAQRIVKGDVPGNLQNMRVIALDIGALVAGAKFRGEFEERLKAVLSEVKQAANIILFIDEIHLVLGAGKTEGAMDAANLLKPMLARGELRCIGATTLGEYREHMEKDAAFERRFQQVMVPEPSVPDTINILRGLSPKYSAYHGVRISDRALVAAAELSARYITNRFLPDKAIDLVDEACANLRVQLESKPEEIDLLQRQLIRLQVEEAALSKEKDKVSQERLKEVRKQIQDIQDKLQPLLMRYQKEKQRLDEIRALQMKKEELLVKLEQAENRMDLAMAADIRYGALAEVEEALKKKRAELPKDSMLSQEVKPEDIAVVVSRWTGIPVQRLTKTDRERLLELENELHKRVVGQDAAVKAVANAVLRSKAGLSAVNRPSSFLFLGPTGVGKTELAKALAYQLFDDEKQMIRIDMSEYMEKHSVARLIGAPPGYVGHEQGGQLTEAVRRKPYSVVLLDEVEKAHQEVMNVLLGVLDDGRLTDSKGRVVSFANTIIIMTSNLGSDILLLHPGNVEAARGGVMNIVRHHFRPEFLNRLDEIVLFEALTQAELREVMKLLVRELNQRLVRQNITVEFDDRAIDFAVGKAYDPLYGARPLRRWLEHNVVTRLSRMIISGDLPEYSIVHVTSDAKDLLYSVAPDPNAPAKMAVDEDSDQAAKRPKLDDDWALDEDEDLEDEE</sequence>
<dbReference type="SMART" id="SM01086">
    <property type="entry name" value="ClpB_D2-small"/>
    <property type="match status" value="1"/>
</dbReference>
<feature type="region of interest" description="Disordered" evidence="9">
    <location>
        <begin position="861"/>
        <end position="895"/>
    </location>
</feature>
<dbReference type="InterPro" id="IPR027417">
    <property type="entry name" value="P-loop_NTPase"/>
</dbReference>
<evidence type="ECO:0000256" key="5">
    <source>
        <dbReference type="ARBA" id="ARBA00023186"/>
    </source>
</evidence>
<keyword evidence="2 6" id="KW-0677">Repeat</keyword>
<dbReference type="CDD" id="cd19499">
    <property type="entry name" value="RecA-like_ClpB_Hsp104-like"/>
    <property type="match status" value="1"/>
</dbReference>
<dbReference type="EMBL" id="JALJOR010000010">
    <property type="protein sequence ID" value="KAK9810143.1"/>
    <property type="molecule type" value="Genomic_DNA"/>
</dbReference>
<dbReference type="Proteomes" id="UP001489004">
    <property type="component" value="Unassembled WGS sequence"/>
</dbReference>
<keyword evidence="8" id="KW-0175">Coiled coil</keyword>
<dbReference type="Gene3D" id="1.10.1780.10">
    <property type="entry name" value="Clp, N-terminal domain"/>
    <property type="match status" value="1"/>
</dbReference>
<keyword evidence="3 7" id="KW-0547">Nucleotide-binding</keyword>
<comment type="similarity">
    <text evidence="1 7">Belongs to the ClpA/ClpB family.</text>
</comment>
<evidence type="ECO:0000256" key="9">
    <source>
        <dbReference type="SAM" id="MobiDB-lite"/>
    </source>
</evidence>
<dbReference type="GO" id="GO:0034605">
    <property type="term" value="P:cellular response to heat"/>
    <property type="evidence" value="ECO:0007669"/>
    <property type="project" value="TreeGrafter"/>
</dbReference>
<evidence type="ECO:0000256" key="6">
    <source>
        <dbReference type="PROSITE-ProRule" id="PRU01251"/>
    </source>
</evidence>
<evidence type="ECO:0000313" key="11">
    <source>
        <dbReference type="EMBL" id="KAK9810143.1"/>
    </source>
</evidence>
<dbReference type="Pfam" id="PF07724">
    <property type="entry name" value="AAA_2"/>
    <property type="match status" value="1"/>
</dbReference>
<dbReference type="InterPro" id="IPR050130">
    <property type="entry name" value="ClpA_ClpB"/>
</dbReference>
<evidence type="ECO:0000256" key="8">
    <source>
        <dbReference type="SAM" id="Coils"/>
    </source>
</evidence>
<dbReference type="GO" id="GO:0005737">
    <property type="term" value="C:cytoplasm"/>
    <property type="evidence" value="ECO:0007669"/>
    <property type="project" value="TreeGrafter"/>
</dbReference>
<keyword evidence="4 7" id="KW-0067">ATP-binding</keyword>
<dbReference type="InterPro" id="IPR019489">
    <property type="entry name" value="Clp_ATPase_C"/>
</dbReference>
<keyword evidence="5 7" id="KW-0143">Chaperone</keyword>
<evidence type="ECO:0000256" key="7">
    <source>
        <dbReference type="RuleBase" id="RU004432"/>
    </source>
</evidence>
<dbReference type="InterPro" id="IPR028299">
    <property type="entry name" value="ClpA/B_CS2"/>
</dbReference>
<dbReference type="SUPFAM" id="SSF52540">
    <property type="entry name" value="P-loop containing nucleoside triphosphate hydrolases"/>
    <property type="match status" value="2"/>
</dbReference>
<dbReference type="PANTHER" id="PTHR11638">
    <property type="entry name" value="ATP-DEPENDENT CLP PROTEASE"/>
    <property type="match status" value="1"/>
</dbReference>
<dbReference type="PROSITE" id="PS00870">
    <property type="entry name" value="CLPAB_1"/>
    <property type="match status" value="1"/>
</dbReference>
<dbReference type="SUPFAM" id="SSF81923">
    <property type="entry name" value="Double Clp-N motif"/>
    <property type="match status" value="1"/>
</dbReference>
<feature type="compositionally biased region" description="Basic and acidic residues" evidence="9">
    <location>
        <begin position="872"/>
        <end position="881"/>
    </location>
</feature>
<feature type="compositionally biased region" description="Acidic residues" evidence="9">
    <location>
        <begin position="882"/>
        <end position="895"/>
    </location>
</feature>
<reference evidence="11 12" key="1">
    <citation type="journal article" date="2024" name="Nat. Commun.">
        <title>Phylogenomics reveals the evolutionary origins of lichenization in chlorophyte algae.</title>
        <authorList>
            <person name="Puginier C."/>
            <person name="Libourel C."/>
            <person name="Otte J."/>
            <person name="Skaloud P."/>
            <person name="Haon M."/>
            <person name="Grisel S."/>
            <person name="Petersen M."/>
            <person name="Berrin J.G."/>
            <person name="Delaux P.M."/>
            <person name="Dal Grande F."/>
            <person name="Keller J."/>
        </authorList>
    </citation>
    <scope>NUCLEOTIDE SEQUENCE [LARGE SCALE GENOMIC DNA]</scope>
    <source>
        <strain evidence="11 12">SAG 2043</strain>
    </source>
</reference>
<dbReference type="Pfam" id="PF00004">
    <property type="entry name" value="AAA"/>
    <property type="match status" value="1"/>
</dbReference>
<dbReference type="GO" id="GO:0005524">
    <property type="term" value="F:ATP binding"/>
    <property type="evidence" value="ECO:0007669"/>
    <property type="project" value="UniProtKB-KW"/>
</dbReference>
<dbReference type="PANTHER" id="PTHR11638:SF18">
    <property type="entry name" value="HEAT SHOCK PROTEIN 104"/>
    <property type="match status" value="1"/>
</dbReference>
<dbReference type="CDD" id="cd00009">
    <property type="entry name" value="AAA"/>
    <property type="match status" value="1"/>
</dbReference>
<dbReference type="FunFam" id="3.40.50.300:FF:000120">
    <property type="entry name" value="ATP-dependent chaperone ClpB"/>
    <property type="match status" value="1"/>
</dbReference>
<comment type="caution">
    <text evidence="11">The sequence shown here is derived from an EMBL/GenBank/DDBJ whole genome shotgun (WGS) entry which is preliminary data.</text>
</comment>
<gene>
    <name evidence="11" type="ORF">WJX72_005514</name>
</gene>
<name>A0AAW1PPX8_9CHLO</name>
<keyword evidence="12" id="KW-1185">Reference proteome</keyword>
<organism evidence="11 12">
    <name type="scientific">[Myrmecia] bisecta</name>
    <dbReference type="NCBI Taxonomy" id="41462"/>
    <lineage>
        <taxon>Eukaryota</taxon>
        <taxon>Viridiplantae</taxon>
        <taxon>Chlorophyta</taxon>
        <taxon>core chlorophytes</taxon>
        <taxon>Trebouxiophyceae</taxon>
        <taxon>Trebouxiales</taxon>
        <taxon>Trebouxiaceae</taxon>
        <taxon>Myrmecia</taxon>
    </lineage>
</organism>
<dbReference type="InterPro" id="IPR004176">
    <property type="entry name" value="Clp_R_N"/>
</dbReference>
<dbReference type="PROSITE" id="PS51903">
    <property type="entry name" value="CLP_R"/>
    <property type="match status" value="1"/>
</dbReference>
<evidence type="ECO:0000256" key="2">
    <source>
        <dbReference type="ARBA" id="ARBA00022737"/>
    </source>
</evidence>
<evidence type="ECO:0000259" key="10">
    <source>
        <dbReference type="PROSITE" id="PS51903"/>
    </source>
</evidence>
<evidence type="ECO:0000313" key="12">
    <source>
        <dbReference type="Proteomes" id="UP001489004"/>
    </source>
</evidence>
<protein>
    <recommendedName>
        <fullName evidence="10">Clp R domain-containing protein</fullName>
    </recommendedName>
</protein>
<dbReference type="InterPro" id="IPR003959">
    <property type="entry name" value="ATPase_AAA_core"/>
</dbReference>
<dbReference type="SMART" id="SM00382">
    <property type="entry name" value="AAA"/>
    <property type="match status" value="2"/>
</dbReference>
<dbReference type="InterPro" id="IPR001270">
    <property type="entry name" value="ClpA/B"/>
</dbReference>
<evidence type="ECO:0000256" key="4">
    <source>
        <dbReference type="ARBA" id="ARBA00022840"/>
    </source>
</evidence>
<proteinExistence type="inferred from homology"/>
<dbReference type="FunFam" id="3.40.50.300:FF:000010">
    <property type="entry name" value="Chaperone clpB 1, putative"/>
    <property type="match status" value="1"/>
</dbReference>
<dbReference type="AlphaFoldDB" id="A0AAW1PPX8"/>
<feature type="domain" description="Clp R" evidence="10">
    <location>
        <begin position="4"/>
        <end position="150"/>
    </location>
</feature>
<dbReference type="InterPro" id="IPR036628">
    <property type="entry name" value="Clp_N_dom_sf"/>
</dbReference>
<dbReference type="Pfam" id="PF02861">
    <property type="entry name" value="Clp_N"/>
    <property type="match status" value="1"/>
</dbReference>
<dbReference type="Pfam" id="PF17871">
    <property type="entry name" value="AAA_lid_9"/>
    <property type="match status" value="1"/>
</dbReference>
<evidence type="ECO:0000256" key="3">
    <source>
        <dbReference type="ARBA" id="ARBA00022741"/>
    </source>
</evidence>
<dbReference type="Pfam" id="PF10431">
    <property type="entry name" value="ClpB_D2-small"/>
    <property type="match status" value="1"/>
</dbReference>
<dbReference type="Gene3D" id="3.40.50.300">
    <property type="entry name" value="P-loop containing nucleotide triphosphate hydrolases"/>
    <property type="match status" value="3"/>
</dbReference>
<accession>A0AAW1PPX8</accession>
<dbReference type="PROSITE" id="PS00871">
    <property type="entry name" value="CLPAB_2"/>
    <property type="match status" value="1"/>
</dbReference>
<dbReference type="FunFam" id="3.40.50.300:FF:000025">
    <property type="entry name" value="ATP-dependent Clp protease subunit"/>
    <property type="match status" value="1"/>
</dbReference>
<dbReference type="InterPro" id="IPR018368">
    <property type="entry name" value="ClpA/B_CS1"/>
</dbReference>